<keyword evidence="2" id="KW-1185">Reference proteome</keyword>
<proteinExistence type="predicted"/>
<protein>
    <submittedName>
        <fullName evidence="1">Uncharacterized protein</fullName>
    </submittedName>
</protein>
<reference evidence="1 2" key="1">
    <citation type="submission" date="2024-02" db="EMBL/GenBank/DDBJ databases">
        <title>Deinococcus xinjiangensis NBRC 107630.</title>
        <authorList>
            <person name="Ichikawa N."/>
            <person name="Katano-Makiyama Y."/>
            <person name="Hidaka K."/>
        </authorList>
    </citation>
    <scope>NUCLEOTIDE SEQUENCE [LARGE SCALE GENOMIC DNA]</scope>
    <source>
        <strain evidence="1 2">NBRC 107630</strain>
    </source>
</reference>
<dbReference type="Proteomes" id="UP001458946">
    <property type="component" value="Unassembled WGS sequence"/>
</dbReference>
<sequence>MEAVFPRLFSVGKPNNITLGAGLSFKKTNSIDSPWAEGHLPFAAVKGKRFGLISDLVAATETWNVVSAPRQPDPEKAPQDNVVLGETYSVQRFRDATRAEVALSIVETYALHGTFWKGVYADQASLSEGTDRHGLWSFKQSDSITASEQSERHGRLLLPAYSDAVTLQDRYLRFSTVEYDSVSLIDYAAQHGLRTHSAREDYFLTESTRINYALGREDYVLTESFERTGRRTLLASDSAEAQDTADLRQARRHAIVSDQVSAGEQAAGLHGLFAKRGFDTVQVQDRLDATNDGAKLVDSYKVEQRLRYVTRQDGLTLAERAGVGTLVTNLSDSDVALLDDSSMRVKLWTLSGPEQVLLEEGASKLATIGRENIQVSDTSEQHGLRVFHRTDAAALGDTGSSSYKWSSEALRVTDQAEQHGLRVFITQEEVATADSGSAHFARRLISETEQVSVSDSLTSVHGRMVKRGFETVQAGDREGQAYERLRVQDRYVFEGRVKNYFSSETIGVGERSGVGMLVIQISAQEQVAYGEAFSQVAAQSVEHGSLEDTYSLYKIPTIYTGETWGLADNAEQHGRRVWKVGDQAGLTERHQNSHQFGQDGASYGERAEQHGLRVWVTRDDTQVGDSGSAHFAKRTISVAEPINLSEQVSSIHGRRLWRATETVQTQDREGLLYERLKLLDSYSFDTKAKLIERFETVGLSERATNGVLLTEIASEDQAASSELYQKQGALLRDHFALYETFDRRGVPLAVWRQDSLGLEEVRLPILNTTPHPADGVTLNDSALELHGRLSFTASETVFAREGAPTRHGRWAVTVRDGGQLVEGRNTPVIARQQDVFTVQDRSDLKAGADWMVLGETSYLEDITQVVRVVDTGRLGTLPKKNAEQFVVADVGWANTSLDYHKNVQIEERRILERWFTEGDEAQVRDKGKVFRKSDFLDPAPIFYDERPGRTRSAIRLVDAPDGSLWAVWLDGQNVVYAKRPYADSWRTHQKVAVPLPFGSGRSCTLIFVEARPTPVVEHDSSLHTYDGVGWSSLPGVDPVTIGGELSYLTPDRLNLVIGGKVQPLTGRGRIDQSFRPAGALVLNDLDQALIELMPAPAREPEPSEEVASARWRVPEGFTAPVTYLAPIEGNLTDE</sequence>
<organism evidence="1 2">
    <name type="scientific">Deinococcus xinjiangensis</name>
    <dbReference type="NCBI Taxonomy" id="457454"/>
    <lineage>
        <taxon>Bacteria</taxon>
        <taxon>Thermotogati</taxon>
        <taxon>Deinococcota</taxon>
        <taxon>Deinococci</taxon>
        <taxon>Deinococcales</taxon>
        <taxon>Deinococcaceae</taxon>
        <taxon>Deinococcus</taxon>
    </lineage>
</organism>
<name>A0ABP9V736_9DEIO</name>
<evidence type="ECO:0000313" key="1">
    <source>
        <dbReference type="EMBL" id="GAA5500451.1"/>
    </source>
</evidence>
<accession>A0ABP9V736</accession>
<dbReference type="RefSeq" id="WP_353540436.1">
    <property type="nucleotide sequence ID" value="NZ_BAABRN010000001.1"/>
</dbReference>
<comment type="caution">
    <text evidence="1">The sequence shown here is derived from an EMBL/GenBank/DDBJ whole genome shotgun (WGS) entry which is preliminary data.</text>
</comment>
<gene>
    <name evidence="1" type="ORF">Dxin01_00172</name>
</gene>
<dbReference type="EMBL" id="BAABRN010000001">
    <property type="protein sequence ID" value="GAA5500451.1"/>
    <property type="molecule type" value="Genomic_DNA"/>
</dbReference>
<evidence type="ECO:0000313" key="2">
    <source>
        <dbReference type="Proteomes" id="UP001458946"/>
    </source>
</evidence>